<organism evidence="1 2">
    <name type="scientific">Marinomonas balearica</name>
    <dbReference type="NCBI Taxonomy" id="491947"/>
    <lineage>
        <taxon>Bacteria</taxon>
        <taxon>Pseudomonadati</taxon>
        <taxon>Pseudomonadota</taxon>
        <taxon>Gammaproteobacteria</taxon>
        <taxon>Oceanospirillales</taxon>
        <taxon>Oceanospirillaceae</taxon>
        <taxon>Marinomonas</taxon>
    </lineage>
</organism>
<keyword evidence="2" id="KW-1185">Reference proteome</keyword>
<dbReference type="Gene3D" id="3.40.50.300">
    <property type="entry name" value="P-loop containing nucleotide triphosphate hydrolases"/>
    <property type="match status" value="1"/>
</dbReference>
<dbReference type="OrthoDB" id="5812594at2"/>
<dbReference type="GO" id="GO:0005886">
    <property type="term" value="C:plasma membrane"/>
    <property type="evidence" value="ECO:0007669"/>
    <property type="project" value="TreeGrafter"/>
</dbReference>
<accession>A0A4R6MHN8</accession>
<evidence type="ECO:0000313" key="1">
    <source>
        <dbReference type="EMBL" id="TDP01077.1"/>
    </source>
</evidence>
<dbReference type="GO" id="GO:0004713">
    <property type="term" value="F:protein tyrosine kinase activity"/>
    <property type="evidence" value="ECO:0007669"/>
    <property type="project" value="TreeGrafter"/>
</dbReference>
<dbReference type="Proteomes" id="UP000294656">
    <property type="component" value="Unassembled WGS sequence"/>
</dbReference>
<dbReference type="AlphaFoldDB" id="A0A4R6MHN8"/>
<gene>
    <name evidence="1" type="ORF">DFP79_0229</name>
</gene>
<dbReference type="RefSeq" id="WP_133502126.1">
    <property type="nucleotide sequence ID" value="NZ_SNXC01000003.1"/>
</dbReference>
<dbReference type="InterPro" id="IPR027417">
    <property type="entry name" value="P-loop_NTPase"/>
</dbReference>
<comment type="caution">
    <text evidence="1">The sequence shown here is derived from an EMBL/GenBank/DDBJ whole genome shotgun (WGS) entry which is preliminary data.</text>
</comment>
<dbReference type="PANTHER" id="PTHR32309">
    <property type="entry name" value="TYROSINE-PROTEIN KINASE"/>
    <property type="match status" value="1"/>
</dbReference>
<dbReference type="EMBL" id="SNXC01000003">
    <property type="protein sequence ID" value="TDP01077.1"/>
    <property type="molecule type" value="Genomic_DNA"/>
</dbReference>
<sequence>MNNLPVNYVELESIFTALERKGAHVTNLCGAHNQCGTSMTAYALAKRYQANGYHVLLIDLNLYNPSLDRSLGLPRSRWSIGENSEKAIIKPSPVGTHYLPAPICSTAPLSFRDPGLVRTQINDWLKSYDRIVIDTAPISGNNYRDIPTDLICSVSDASLLLVQSEVTTQAVLKSCCDKLAKAKTSFAGIIMNDIEFPSLANEMVREANRFNRYLPWLSNILKKLIRRSAFLNLRV</sequence>
<dbReference type="SUPFAM" id="SSF52540">
    <property type="entry name" value="P-loop containing nucleoside triphosphate hydrolases"/>
    <property type="match status" value="1"/>
</dbReference>
<name>A0A4R6MHN8_9GAMM</name>
<reference evidence="1 2" key="1">
    <citation type="submission" date="2019-03" db="EMBL/GenBank/DDBJ databases">
        <title>Genomic Encyclopedia of Type Strains, Phase III (KMG-III): the genomes of soil and plant-associated and newly described type strains.</title>
        <authorList>
            <person name="Whitman W."/>
        </authorList>
    </citation>
    <scope>NUCLEOTIDE SEQUENCE [LARGE SCALE GENOMIC DNA]</scope>
    <source>
        <strain evidence="1 2">CECT 7378</strain>
    </source>
</reference>
<proteinExistence type="predicted"/>
<evidence type="ECO:0000313" key="2">
    <source>
        <dbReference type="Proteomes" id="UP000294656"/>
    </source>
</evidence>
<dbReference type="PANTHER" id="PTHR32309:SF13">
    <property type="entry name" value="FERRIC ENTEROBACTIN TRANSPORT PROTEIN FEPE"/>
    <property type="match status" value="1"/>
</dbReference>
<dbReference type="InterPro" id="IPR050445">
    <property type="entry name" value="Bact_polysacc_biosynth/exp"/>
</dbReference>
<protein>
    <submittedName>
        <fullName evidence="1">Uncharacterized protein</fullName>
    </submittedName>
</protein>